<dbReference type="InterPro" id="IPR004613">
    <property type="entry name" value="RNase_J"/>
</dbReference>
<dbReference type="Gene3D" id="3.40.50.10710">
    <property type="entry name" value="Metallo-hydrolase/oxidoreductase"/>
    <property type="match status" value="1"/>
</dbReference>
<proteinExistence type="predicted"/>
<dbReference type="CDD" id="cd07714">
    <property type="entry name" value="RNaseJ_MBL-fold"/>
    <property type="match status" value="1"/>
</dbReference>
<keyword evidence="8" id="KW-1185">Reference proteome</keyword>
<dbReference type="InterPro" id="IPR055132">
    <property type="entry name" value="RNase_J_b_CASP"/>
</dbReference>
<accession>E4PTS7</accession>
<dbReference type="GO" id="GO:0004527">
    <property type="term" value="F:exonuclease activity"/>
    <property type="evidence" value="ECO:0007669"/>
    <property type="project" value="UniProtKB-KW"/>
</dbReference>
<evidence type="ECO:0000256" key="3">
    <source>
        <dbReference type="ARBA" id="ARBA00022839"/>
    </source>
</evidence>
<dbReference type="Gene3D" id="3.60.15.10">
    <property type="entry name" value="Ribonuclease Z/Hydroxyacylglutathione hydrolase-like"/>
    <property type="match status" value="1"/>
</dbReference>
<keyword evidence="3" id="KW-0378">Hydrolase</keyword>
<dbReference type="Proteomes" id="UP000008712">
    <property type="component" value="Chromosome"/>
</dbReference>
<organism evidence="7 8">
    <name type="scientific">Mycoplasma leachii (strain DSM 21131 / NCTC 10133 / N29 / PG50)</name>
    <dbReference type="NCBI Taxonomy" id="880447"/>
    <lineage>
        <taxon>Bacteria</taxon>
        <taxon>Bacillati</taxon>
        <taxon>Mycoplasmatota</taxon>
        <taxon>Mollicutes</taxon>
        <taxon>Mycoplasmataceae</taxon>
        <taxon>Mycoplasma</taxon>
    </lineage>
</organism>
<dbReference type="InterPro" id="IPR001279">
    <property type="entry name" value="Metallo-B-lactamas"/>
</dbReference>
<reference evidence="7 8" key="2">
    <citation type="journal article" date="2012" name="J. Bacteriol.">
        <title>Complete Genome Sequences of Mycoplasma leachii Strain PG50T and the Pathogenic Mycoplasma mycoides subsp. mycoides Small Colony Biotype Strain Gladysdale.</title>
        <authorList>
            <person name="Wise K.S."/>
            <person name="Calcutt M.J."/>
            <person name="Foecking M.F."/>
            <person name="Madupu R."/>
            <person name="Deboy R.T."/>
            <person name="Roske K."/>
            <person name="Hvinden M.L."/>
            <person name="Martin T.R."/>
            <person name="Durkin A.S."/>
            <person name="Glass J.I."/>
            <person name="Methe B.A."/>
        </authorList>
    </citation>
    <scope>NUCLEOTIDE SEQUENCE [LARGE SCALE GENOMIC DNA]</scope>
    <source>
        <strain evidence="8">DSM 21131 / NCTC 10133 / N29 / PG50</strain>
    </source>
</reference>
<gene>
    <name evidence="7" type="ordered locus">MSB_A0306</name>
</gene>
<dbReference type="SUPFAM" id="SSF56281">
    <property type="entry name" value="Metallo-hydrolase/oxidoreductase"/>
    <property type="match status" value="1"/>
</dbReference>
<name>E4PTS7_MYCLG</name>
<dbReference type="AlphaFoldDB" id="E4PTS7"/>
<dbReference type="RefSeq" id="WP_013447616.1">
    <property type="nucleotide sequence ID" value="NC_014751.1"/>
</dbReference>
<evidence type="ECO:0000313" key="8">
    <source>
        <dbReference type="Proteomes" id="UP000008712"/>
    </source>
</evidence>
<dbReference type="InterPro" id="IPR036866">
    <property type="entry name" value="RibonucZ/Hydroxyglut_hydro"/>
</dbReference>
<dbReference type="Pfam" id="PF17770">
    <property type="entry name" value="RNase_J_C"/>
    <property type="match status" value="1"/>
</dbReference>
<evidence type="ECO:0000256" key="1">
    <source>
        <dbReference type="ARBA" id="ARBA00022490"/>
    </source>
</evidence>
<dbReference type="SMART" id="SM00849">
    <property type="entry name" value="Lactamase_B"/>
    <property type="match status" value="1"/>
</dbReference>
<dbReference type="Pfam" id="PF22505">
    <property type="entry name" value="RNase_J_b_CASP"/>
    <property type="match status" value="1"/>
</dbReference>
<keyword evidence="2" id="KW-0540">Nuclease</keyword>
<dbReference type="InterPro" id="IPR042173">
    <property type="entry name" value="RNase_J_2"/>
</dbReference>
<feature type="region of interest" description="Disordered" evidence="5">
    <location>
        <begin position="557"/>
        <end position="584"/>
    </location>
</feature>
<dbReference type="KEGG" id="mlc:MSB_A0306"/>
<dbReference type="NCBIfam" id="TIGR00649">
    <property type="entry name" value="MG423"/>
    <property type="match status" value="1"/>
</dbReference>
<dbReference type="HOGENOM" id="CLU_008727_3_2_14"/>
<dbReference type="Gene3D" id="3.10.20.580">
    <property type="match status" value="1"/>
</dbReference>
<dbReference type="GO" id="GO:0046872">
    <property type="term" value="F:metal ion binding"/>
    <property type="evidence" value="ECO:0007669"/>
    <property type="project" value="InterPro"/>
</dbReference>
<dbReference type="eggNOG" id="COG0595">
    <property type="taxonomic scope" value="Bacteria"/>
</dbReference>
<keyword evidence="3" id="KW-0269">Exonuclease</keyword>
<dbReference type="InterPro" id="IPR041636">
    <property type="entry name" value="RNase_J_C"/>
</dbReference>
<keyword evidence="4" id="KW-0694">RNA-binding</keyword>
<evidence type="ECO:0000256" key="5">
    <source>
        <dbReference type="SAM" id="MobiDB-lite"/>
    </source>
</evidence>
<dbReference type="OrthoDB" id="401053at2"/>
<feature type="domain" description="Metallo-beta-lactamase" evidence="6">
    <location>
        <begin position="16"/>
        <end position="206"/>
    </location>
</feature>
<reference evidence="8" key="1">
    <citation type="submission" date="2010-07" db="EMBL/GenBank/DDBJ databases">
        <title>Genome sequence of Mycoplasma leachii PG50 MU clone A8.</title>
        <authorList>
            <person name="Wise K."/>
            <person name="Calcutt M.J."/>
            <person name="Foecking M.F."/>
            <person name="Madupu R."/>
            <person name="DeBoy R.T."/>
            <person name="Roske K."/>
            <person name="Martin T.R."/>
            <person name="Hvinden M.L."/>
            <person name="Durkin A.S."/>
            <person name="Glass J."/>
            <person name="Methe B.A."/>
        </authorList>
    </citation>
    <scope>NUCLEOTIDE SEQUENCE [LARGE SCALE GENOMIC DNA]</scope>
    <source>
        <strain evidence="8">DSM 21131 / NCTC 10133 / N29 / PG50</strain>
    </source>
</reference>
<evidence type="ECO:0000256" key="4">
    <source>
        <dbReference type="ARBA" id="ARBA00022884"/>
    </source>
</evidence>
<keyword evidence="1" id="KW-0963">Cytoplasm</keyword>
<dbReference type="PANTHER" id="PTHR43694">
    <property type="entry name" value="RIBONUCLEASE J"/>
    <property type="match status" value="1"/>
</dbReference>
<dbReference type="PANTHER" id="PTHR43694:SF1">
    <property type="entry name" value="RIBONUCLEASE J"/>
    <property type="match status" value="1"/>
</dbReference>
<sequence length="584" mass="65840">MPDIKFTALGGQDERGKNLYVLEIDNDFFILDAGVKYPEKGILGINTVIPKFDYIKQNKKKIKGIFLTNPSAYNMGAIPYLLKEIEAPIYCNEITELIARIKFQKLRVKNKDHILKVVHDKDILKIGNTKVEIFRTTSSSPQSFGYVFHTELGSIVYAGDYIIDGKEQSYFSTDYTHLSQIAKRGVLALISDAEFASRKDFTVPNHKIDKYILAPFKEKNTKIIVAIFEEDIHKLGQICMAAKENNRKIAVYGRTMDAVLRSNLIHENLVIKPEDLISIQEYVNSNNGVLIISGTGDDLYSKLAKIATSNDSLVEFTEKDLIILTNTPVAGVEKRHAQILDELARTDARLLALSDKNIWSMRASYEDIKMLTSILNPKYFIPIKALYKEFLNAEKAAIEAGVDNQNIRIIDNGEILKLSKNHLAISEHGAEHGNVYVDGSGIGDVGSIVLNERKQLATDGVIIVGATIDSRNKELISLIDTQMRGVLYIQEDNPIFKILQREITNLIIEGQTLYKKDPKKYDLNEIKKDITSRIKQLIKQESGKTPIVLVIINESDGKGYIPKNNNKKRYNNSNKNNKSKKDKS</sequence>
<protein>
    <recommendedName>
        <fullName evidence="6">Metallo-beta-lactamase domain-containing protein</fullName>
    </recommendedName>
</protein>
<dbReference type="GO" id="GO:0003723">
    <property type="term" value="F:RNA binding"/>
    <property type="evidence" value="ECO:0007669"/>
    <property type="project" value="UniProtKB-KW"/>
</dbReference>
<evidence type="ECO:0000256" key="2">
    <source>
        <dbReference type="ARBA" id="ARBA00022722"/>
    </source>
</evidence>
<evidence type="ECO:0000313" key="7">
    <source>
        <dbReference type="EMBL" id="ADR24667.1"/>
    </source>
</evidence>
<evidence type="ECO:0000259" key="6">
    <source>
        <dbReference type="SMART" id="SM00849"/>
    </source>
</evidence>
<dbReference type="EMBL" id="CP002108">
    <property type="protein sequence ID" value="ADR24667.1"/>
    <property type="molecule type" value="Genomic_DNA"/>
</dbReference>